<keyword evidence="3" id="KW-1185">Reference proteome</keyword>
<dbReference type="OrthoDB" id="5404599at2759"/>
<keyword evidence="2" id="KW-0418">Kinase</keyword>
<accession>A0A370U3U8</accession>
<dbReference type="GeneID" id="43595288"/>
<keyword evidence="2" id="KW-0808">Transferase</keyword>
<dbReference type="Pfam" id="PF01636">
    <property type="entry name" value="APH"/>
    <property type="match status" value="1"/>
</dbReference>
<reference evidence="2 3" key="1">
    <citation type="journal article" date="2018" name="IMA Fungus">
        <title>IMA Genome-F 9: Draft genome sequence of Annulohypoxylon stygium, Aspergillus mulundensis, Berkeleyomyces basicola (syn. Thielaviopsis basicola), Ceratocystis smalleyi, two Cercospora beticola strains, Coleophoma cylindrospora, Fusarium fracticaudum, Phialophora cf. hyalina, and Morchella septimelata.</title>
        <authorList>
            <person name="Wingfield B.D."/>
            <person name="Bills G.F."/>
            <person name="Dong Y."/>
            <person name="Huang W."/>
            <person name="Nel W.J."/>
            <person name="Swalarsk-Parry B.S."/>
            <person name="Vaghefi N."/>
            <person name="Wilken P.M."/>
            <person name="An Z."/>
            <person name="de Beer Z.W."/>
            <person name="De Vos L."/>
            <person name="Chen L."/>
            <person name="Duong T.A."/>
            <person name="Gao Y."/>
            <person name="Hammerbacher A."/>
            <person name="Kikkert J.R."/>
            <person name="Li Y."/>
            <person name="Li H."/>
            <person name="Li K."/>
            <person name="Li Q."/>
            <person name="Liu X."/>
            <person name="Ma X."/>
            <person name="Naidoo K."/>
            <person name="Pethybridge S.J."/>
            <person name="Sun J."/>
            <person name="Steenkamp E.T."/>
            <person name="van der Nest M.A."/>
            <person name="van Wyk S."/>
            <person name="Wingfield M.J."/>
            <person name="Xiong C."/>
            <person name="Yue Q."/>
            <person name="Zhang X."/>
        </authorList>
    </citation>
    <scope>NUCLEOTIDE SEQUENCE [LARGE SCALE GENOMIC DNA]</scope>
    <source>
        <strain evidence="2 3">BP 5553</strain>
    </source>
</reference>
<dbReference type="InterPro" id="IPR002575">
    <property type="entry name" value="Aminoglycoside_PTrfase"/>
</dbReference>
<dbReference type="EMBL" id="NPIC01000001">
    <property type="protein sequence ID" value="RDL42460.1"/>
    <property type="molecule type" value="Genomic_DNA"/>
</dbReference>
<proteinExistence type="predicted"/>
<evidence type="ECO:0000313" key="2">
    <source>
        <dbReference type="EMBL" id="RDL42460.1"/>
    </source>
</evidence>
<dbReference type="PANTHER" id="PTHR21310">
    <property type="entry name" value="AMINOGLYCOSIDE PHOSPHOTRANSFERASE-RELATED-RELATED"/>
    <property type="match status" value="1"/>
</dbReference>
<dbReference type="RefSeq" id="XP_031875116.1">
    <property type="nucleotide sequence ID" value="XM_032011062.1"/>
</dbReference>
<organism evidence="2 3">
    <name type="scientific">Venustampulla echinocandica</name>
    <dbReference type="NCBI Taxonomy" id="2656787"/>
    <lineage>
        <taxon>Eukaryota</taxon>
        <taxon>Fungi</taxon>
        <taxon>Dikarya</taxon>
        <taxon>Ascomycota</taxon>
        <taxon>Pezizomycotina</taxon>
        <taxon>Leotiomycetes</taxon>
        <taxon>Helotiales</taxon>
        <taxon>Pleuroascaceae</taxon>
        <taxon>Venustampulla</taxon>
    </lineage>
</organism>
<feature type="domain" description="Aminoglycoside phosphotransferase" evidence="1">
    <location>
        <begin position="96"/>
        <end position="267"/>
    </location>
</feature>
<dbReference type="AlphaFoldDB" id="A0A370U3U8"/>
<protein>
    <submittedName>
        <fullName evidence="2">Protein kinase-like (PK-like)</fullName>
    </submittedName>
</protein>
<dbReference type="InterPro" id="IPR011009">
    <property type="entry name" value="Kinase-like_dom_sf"/>
</dbReference>
<evidence type="ECO:0000259" key="1">
    <source>
        <dbReference type="Pfam" id="PF01636"/>
    </source>
</evidence>
<dbReference type="PANTHER" id="PTHR21310:SF58">
    <property type="entry name" value="AMINOGLYCOSIDE PHOSPHOTRANSFERASE DOMAIN-CONTAINING PROTEIN"/>
    <property type="match status" value="1"/>
</dbReference>
<comment type="caution">
    <text evidence="2">The sequence shown here is derived from an EMBL/GenBank/DDBJ whole genome shotgun (WGS) entry which is preliminary data.</text>
</comment>
<dbReference type="Proteomes" id="UP000254866">
    <property type="component" value="Unassembled WGS sequence"/>
</dbReference>
<sequence>MEPPARESMKRMNPQLWTLGTSLICAKVGAHNAHPRNSIVSWQDDNSTFHLLPRDDSLLMNLSQGDSATDRIQECGTGGTVWSIGNEVISKVKGWSEERQLEASTIEFVRDNFPSVPLPEVLYSWIDRSINRTFLIIKRVHARTLNAAWPSLSTDQCQSIANKMAEHCATLAGKTSSRHESASGYGVFEYWLMGRPPVSNPTWLPMTLGPLSGPELKEYMSNISDERVPYFDNDLPFYHCDLGPTNILISDDGDSVAAIIDWEAAAYFPGFWVATKPATNWAYRLSEPTVDPQE</sequence>
<dbReference type="InterPro" id="IPR051678">
    <property type="entry name" value="AGP_Transferase"/>
</dbReference>
<name>A0A370U3U8_9HELO</name>
<gene>
    <name evidence="2" type="ORF">BP5553_02439</name>
</gene>
<dbReference type="GO" id="GO:0016301">
    <property type="term" value="F:kinase activity"/>
    <property type="evidence" value="ECO:0007669"/>
    <property type="project" value="UniProtKB-KW"/>
</dbReference>
<evidence type="ECO:0000313" key="3">
    <source>
        <dbReference type="Proteomes" id="UP000254866"/>
    </source>
</evidence>
<dbReference type="SUPFAM" id="SSF56112">
    <property type="entry name" value="Protein kinase-like (PK-like)"/>
    <property type="match status" value="1"/>
</dbReference>